<comment type="similarity">
    <text evidence="4">Belongs to the WD repeat SCAP family.</text>
</comment>
<evidence type="ECO:0000256" key="3">
    <source>
        <dbReference type="ARBA" id="ARBA00004653"/>
    </source>
</evidence>
<dbReference type="GO" id="GO:0032934">
    <property type="term" value="F:sterol binding"/>
    <property type="evidence" value="ECO:0007669"/>
    <property type="project" value="InterPro"/>
</dbReference>
<keyword evidence="6" id="KW-0153">Cholesterol metabolism</keyword>
<dbReference type="OrthoDB" id="1914839at2759"/>
<evidence type="ECO:0000256" key="5">
    <source>
        <dbReference type="ARBA" id="ARBA00019541"/>
    </source>
</evidence>
<dbReference type="Pfam" id="PF12349">
    <property type="entry name" value="Sterol-sensing"/>
    <property type="match status" value="1"/>
</dbReference>
<evidence type="ECO:0000256" key="12">
    <source>
        <dbReference type="ARBA" id="ARBA00023034"/>
    </source>
</evidence>
<keyword evidence="17" id="KW-0325">Glycoprotein</keyword>
<dbReference type="InterPro" id="IPR015943">
    <property type="entry name" value="WD40/YVTN_repeat-like_dom_sf"/>
</dbReference>
<evidence type="ECO:0000313" key="26">
    <source>
        <dbReference type="Proteomes" id="UP000293360"/>
    </source>
</evidence>
<feature type="transmembrane region" description="Helical" evidence="23">
    <location>
        <begin position="39"/>
        <end position="61"/>
    </location>
</feature>
<comment type="function">
    <text evidence="20">Escort protein required for cholesterol as well as lipid homeostasis. Regulates export of the SCAP-SREBP complex from the endoplasmic reticulum to the Golgi upon low cholesterol, thereby regulating the processing of sterol regulatory element-binding proteins (SREBPs) SREBF1/SREBP1 and SREBF2/SREBP2. At high sterol concentrations, formation of a ternary complex with INSIG (INSIG1 or INSIG2) leads to mask the ER export signal in SCAP, promoting retention of the complex in the endoplasmic reticulum. Low sterol concentrations trigger release of INSIG, a conformational change in the SSD domain of SCAP, unmasking of the ER export signal, promoting recruitment into COPII-coated vesicles and transport of the SCAP-SREBP to the Golgi: in the Golgi, SREBPs are then processed, releasing the transcription factor fragment of SREBPs from the membrane, its import into the nucleus and up-regulation of LDLR, INSIG1 and the mevalonate pathway. Binds cholesterol via its SSD domain.</text>
</comment>
<feature type="transmembrane region" description="Helical" evidence="23">
    <location>
        <begin position="493"/>
        <end position="511"/>
    </location>
</feature>
<evidence type="ECO:0000256" key="8">
    <source>
        <dbReference type="ARBA" id="ARBA00022692"/>
    </source>
</evidence>
<name>A0A4Q4T806_9PEZI</name>
<dbReference type="InterPro" id="IPR000731">
    <property type="entry name" value="SSD"/>
</dbReference>
<dbReference type="PROSITE" id="PS50082">
    <property type="entry name" value="WD_REPEATS_2"/>
    <property type="match status" value="1"/>
</dbReference>
<keyword evidence="18" id="KW-0753">Steroid metabolism</keyword>
<evidence type="ECO:0000256" key="15">
    <source>
        <dbReference type="ARBA" id="ARBA00023136"/>
    </source>
</evidence>
<keyword evidence="16" id="KW-1207">Sterol metabolism</keyword>
<dbReference type="InterPro" id="IPR019775">
    <property type="entry name" value="WD40_repeat_CS"/>
</dbReference>
<dbReference type="SUPFAM" id="SSF82866">
    <property type="entry name" value="Multidrug efflux transporter AcrB transmembrane domain"/>
    <property type="match status" value="1"/>
</dbReference>
<evidence type="ECO:0000313" key="25">
    <source>
        <dbReference type="EMBL" id="RYP02641.1"/>
    </source>
</evidence>
<keyword evidence="7 21" id="KW-0853">WD repeat</keyword>
<feature type="domain" description="SSD" evidence="24">
    <location>
        <begin position="288"/>
        <end position="446"/>
    </location>
</feature>
<evidence type="ECO:0000256" key="10">
    <source>
        <dbReference type="ARBA" id="ARBA00022824"/>
    </source>
</evidence>
<dbReference type="SUPFAM" id="SSF50978">
    <property type="entry name" value="WD40 repeat-like"/>
    <property type="match status" value="1"/>
</dbReference>
<proteinExistence type="inferred from homology"/>
<evidence type="ECO:0000256" key="16">
    <source>
        <dbReference type="ARBA" id="ARBA00023166"/>
    </source>
</evidence>
<dbReference type="PANTHER" id="PTHR46378:SF1">
    <property type="entry name" value="STEROL REGULATORY ELEMENT-BINDING PROTEIN CLEAVAGE-ACTIVATING PROTEIN"/>
    <property type="match status" value="1"/>
</dbReference>
<dbReference type="InterPro" id="IPR001680">
    <property type="entry name" value="WD40_rpt"/>
</dbReference>
<evidence type="ECO:0000256" key="18">
    <source>
        <dbReference type="ARBA" id="ARBA00023221"/>
    </source>
</evidence>
<keyword evidence="15 23" id="KW-0472">Membrane</keyword>
<keyword evidence="8 23" id="KW-0812">Transmembrane</keyword>
<evidence type="ECO:0000256" key="2">
    <source>
        <dbReference type="ARBA" id="ARBA00004557"/>
    </source>
</evidence>
<reference evidence="25 26" key="1">
    <citation type="submission" date="2018-06" db="EMBL/GenBank/DDBJ databases">
        <title>Complete Genomes of Monosporascus.</title>
        <authorList>
            <person name="Robinson A.J."/>
            <person name="Natvig D.O."/>
        </authorList>
    </citation>
    <scope>NUCLEOTIDE SEQUENCE [LARGE SCALE GENOMIC DNA]</scope>
    <source>
        <strain evidence="25 26">CBS 110550</strain>
    </source>
</reference>
<dbReference type="GO" id="GO:0032933">
    <property type="term" value="P:SREBP signaling pathway"/>
    <property type="evidence" value="ECO:0007669"/>
    <property type="project" value="InterPro"/>
</dbReference>
<evidence type="ECO:0000256" key="6">
    <source>
        <dbReference type="ARBA" id="ARBA00022548"/>
    </source>
</evidence>
<evidence type="ECO:0000256" key="7">
    <source>
        <dbReference type="ARBA" id="ARBA00022574"/>
    </source>
</evidence>
<dbReference type="SMART" id="SM00320">
    <property type="entry name" value="WD40"/>
    <property type="match status" value="2"/>
</dbReference>
<keyword evidence="9" id="KW-0677">Repeat</keyword>
<keyword evidence="10" id="KW-0256">Endoplasmic reticulum</keyword>
<evidence type="ECO:0000256" key="9">
    <source>
        <dbReference type="ARBA" id="ARBA00022737"/>
    </source>
</evidence>
<evidence type="ECO:0000256" key="13">
    <source>
        <dbReference type="ARBA" id="ARBA00023098"/>
    </source>
</evidence>
<feature type="transmembrane region" description="Helical" evidence="23">
    <location>
        <begin position="289"/>
        <end position="307"/>
    </location>
</feature>
<dbReference type="AlphaFoldDB" id="A0A4Q4T806"/>
<feature type="transmembrane region" description="Helical" evidence="23">
    <location>
        <begin position="319"/>
        <end position="341"/>
    </location>
</feature>
<dbReference type="GO" id="GO:0045540">
    <property type="term" value="P:regulation of cholesterol biosynthetic process"/>
    <property type="evidence" value="ECO:0007669"/>
    <property type="project" value="TreeGrafter"/>
</dbReference>
<evidence type="ECO:0000256" key="14">
    <source>
        <dbReference type="ARBA" id="ARBA00023121"/>
    </source>
</evidence>
<keyword evidence="14" id="KW-0446">Lipid-binding</keyword>
<dbReference type="GO" id="GO:0032936">
    <property type="term" value="C:SREBP-SCAP complex"/>
    <property type="evidence" value="ECO:0007669"/>
    <property type="project" value="TreeGrafter"/>
</dbReference>
<keyword evidence="12" id="KW-0333">Golgi apparatus</keyword>
<dbReference type="InterPro" id="IPR036322">
    <property type="entry name" value="WD40_repeat_dom_sf"/>
</dbReference>
<keyword evidence="26" id="KW-1185">Reference proteome</keyword>
<evidence type="ECO:0000256" key="21">
    <source>
        <dbReference type="PROSITE-ProRule" id="PRU00221"/>
    </source>
</evidence>
<evidence type="ECO:0000256" key="17">
    <source>
        <dbReference type="ARBA" id="ARBA00023180"/>
    </source>
</evidence>
<dbReference type="EMBL" id="QJNU01000305">
    <property type="protein sequence ID" value="RYP02641.1"/>
    <property type="molecule type" value="Genomic_DNA"/>
</dbReference>
<sequence length="1137" mass="127144">MIWYLLYPFRGTSEAPVLEPTHPFRSAFTRYGTYAARHVVTTLLISVTVAFILVYPFPFLYSTESSNGASNLPHHVWTDAQPVEDKNGIEADVIMRSIWVHGSYMQALEKDVLLGALELQDQLLGPTADFNPRQPLGAVEVPDPTSSDLAPKQRDAFHVVNGLTNQSWFFHSPLQYWSCSAEVIAQDNDIVGTVNARKTQPTSVNVTLRHSIVFSGKRFEDRRLVAADALVVTLIHLRDSPIGRLWEQRAKVLAEKMADKWQVYIADEPSSRDGQLYEFQFRPMSIPDGLGLGVAYLLTLIYCLISLSKLRAVKSKVGLMVTVVVQICLSMMSSFTICAIFKVDLSRIPSFSYPIAIFSLSLENVFRLINSVILTPSEDSTSNRVGYAFGETAHVALASVVQNLSILYGLSKLVSPGVSAFCTFAAIALIVDFFYLSTFFLAVLSVDVRRTELCDALAKASLRRSRRSSSDPQTRQSWIDATLQGRIALSTRIAGTIVTVGFVLIAQWHFFESQSVMRTLSRIFRISSEYKELGTPHSSLLVDVHQARSPTSWLRLQDHETAREVIHVIKPDAHSYIARVFHPLVFVLKGSDRMPSTRERLLPPAVYDFIRHHSVHFAVILLVIGAAVRLLMNYLLWDELAETTGVSSANEAPLLSVRTLEIGHALDVALMAASSDGHIISVGLDRLIRVWDVKSGGDSYVLLEQDDTSTITFPILAMCIDDESHWLALLTRDKILVWNLCEHRWAPTIQMDPHRQKPEAFLFYHDQSKGISLLLFRREGVLIEVNVDEGTATTFNLAEESAIVSVGSLTNKIKGSTKIMTSTREGQAYSISKKGSSWDAAIVELPRMGEREYLSTVALPDLSSFLVIHCQSVDLVDSQSQKVVRSFETDPIQPKTFKCFHSRPRRQQCGSIGVRTLTFAYLNAYTRDLVVQTYSPQYEGDSLCFCSPDPSRNKTCFYWPNSRETKRRINDPGVWDALPSRILIGIRRKRLEKPPALGSQPHPPPPKVANVLRHRRRGRSSGTHSAAEIRAQGDWEVWMFSQHGKQETWETAPLCPNAEDVRHLYVTNLGPMVRLGRCSVAIGFSNVIKVIVVGQERFDRGDDTQLGDGMPAIGSRKRKGQSTAMRSRHSLPADSLT</sequence>
<dbReference type="InterPro" id="IPR053958">
    <property type="entry name" value="HMGCR/SNAP/NPC1-like_SSD"/>
</dbReference>
<feature type="transmembrane region" description="Helical" evidence="23">
    <location>
        <begin position="418"/>
        <end position="443"/>
    </location>
</feature>
<organism evidence="25 26">
    <name type="scientific">Monosporascus ibericus</name>
    <dbReference type="NCBI Taxonomy" id="155417"/>
    <lineage>
        <taxon>Eukaryota</taxon>
        <taxon>Fungi</taxon>
        <taxon>Dikarya</taxon>
        <taxon>Ascomycota</taxon>
        <taxon>Pezizomycotina</taxon>
        <taxon>Sordariomycetes</taxon>
        <taxon>Xylariomycetidae</taxon>
        <taxon>Xylariales</taxon>
        <taxon>Xylariales incertae sedis</taxon>
        <taxon>Monosporascus</taxon>
    </lineage>
</organism>
<evidence type="ECO:0000256" key="1">
    <source>
        <dbReference type="ARBA" id="ARBA00004477"/>
    </source>
</evidence>
<evidence type="ECO:0000256" key="19">
    <source>
        <dbReference type="ARBA" id="ARBA00023329"/>
    </source>
</evidence>
<dbReference type="PROSITE" id="PS00678">
    <property type="entry name" value="WD_REPEATS_1"/>
    <property type="match status" value="1"/>
</dbReference>
<dbReference type="GO" id="GO:0005789">
    <property type="term" value="C:endoplasmic reticulum membrane"/>
    <property type="evidence" value="ECO:0007669"/>
    <property type="project" value="UniProtKB-SubCell"/>
</dbReference>
<dbReference type="Gene3D" id="2.130.10.10">
    <property type="entry name" value="YVTN repeat-like/Quinoprotein amine dehydrogenase"/>
    <property type="match status" value="1"/>
</dbReference>
<keyword evidence="11 23" id="KW-1133">Transmembrane helix</keyword>
<dbReference type="GO" id="GO:0000139">
    <property type="term" value="C:Golgi membrane"/>
    <property type="evidence" value="ECO:0007669"/>
    <property type="project" value="UniProtKB-SubCell"/>
</dbReference>
<gene>
    <name evidence="25" type="ORF">DL764_005686</name>
</gene>
<evidence type="ECO:0000256" key="23">
    <source>
        <dbReference type="SAM" id="Phobius"/>
    </source>
</evidence>
<evidence type="ECO:0000259" key="24">
    <source>
        <dbReference type="PROSITE" id="PS50156"/>
    </source>
</evidence>
<evidence type="ECO:0000256" key="20">
    <source>
        <dbReference type="ARBA" id="ARBA00045958"/>
    </source>
</evidence>
<keyword evidence="13" id="KW-0443">Lipid metabolism</keyword>
<feature type="repeat" description="WD" evidence="21">
    <location>
        <begin position="661"/>
        <end position="701"/>
    </location>
</feature>
<dbReference type="PANTHER" id="PTHR46378">
    <property type="entry name" value="STEROL REGULATORY ELEMENT-BINDING PROTEIN CLEAVAGE-ACTIVATING PROTEIN"/>
    <property type="match status" value="1"/>
</dbReference>
<dbReference type="GO" id="GO:0012507">
    <property type="term" value="C:ER to Golgi transport vesicle membrane"/>
    <property type="evidence" value="ECO:0007669"/>
    <property type="project" value="UniProtKB-SubCell"/>
</dbReference>
<comment type="subcellular location">
    <subcellularLocation>
        <location evidence="2">Cytoplasmic vesicle</location>
        <location evidence="2">COPII-coated vesicle membrane</location>
        <topology evidence="2">Multi-pass membrane protein</topology>
    </subcellularLocation>
    <subcellularLocation>
        <location evidence="1">Endoplasmic reticulum membrane</location>
        <topology evidence="1">Multi-pass membrane protein</topology>
    </subcellularLocation>
    <subcellularLocation>
        <location evidence="3">Golgi apparatus membrane</location>
        <topology evidence="3">Multi-pass membrane protein</topology>
    </subcellularLocation>
</comment>
<comment type="caution">
    <text evidence="25">The sequence shown here is derived from an EMBL/GenBank/DDBJ whole genome shotgun (WGS) entry which is preliminary data.</text>
</comment>
<evidence type="ECO:0000256" key="22">
    <source>
        <dbReference type="SAM" id="MobiDB-lite"/>
    </source>
</evidence>
<keyword evidence="19" id="KW-0968">Cytoplasmic vesicle</keyword>
<dbReference type="STRING" id="155417.A0A4Q4T806"/>
<feature type="region of interest" description="Disordered" evidence="22">
    <location>
        <begin position="1100"/>
        <end position="1137"/>
    </location>
</feature>
<accession>A0A4Q4T806</accession>
<protein>
    <recommendedName>
        <fullName evidence="5">Sterol regulatory element-binding protein cleavage-activating protein</fullName>
    </recommendedName>
</protein>
<dbReference type="PROSITE" id="PS50156">
    <property type="entry name" value="SSD"/>
    <property type="match status" value="1"/>
</dbReference>
<dbReference type="Proteomes" id="UP000293360">
    <property type="component" value="Unassembled WGS sequence"/>
</dbReference>
<evidence type="ECO:0000256" key="4">
    <source>
        <dbReference type="ARBA" id="ARBA00007410"/>
    </source>
</evidence>
<evidence type="ECO:0000256" key="11">
    <source>
        <dbReference type="ARBA" id="ARBA00022989"/>
    </source>
</evidence>
<dbReference type="InterPro" id="IPR030225">
    <property type="entry name" value="SCAP"/>
</dbReference>
<dbReference type="GO" id="GO:0008203">
    <property type="term" value="P:cholesterol metabolic process"/>
    <property type="evidence" value="ECO:0007669"/>
    <property type="project" value="UniProtKB-KW"/>
</dbReference>